<reference evidence="5 6" key="1">
    <citation type="submission" date="2010-05" db="EMBL/GenBank/DDBJ databases">
        <title>The Genome Sequence of Thecamonas trahens ATCC 50062.</title>
        <authorList>
            <consortium name="The Broad Institute Genome Sequencing Platform"/>
            <person name="Russ C."/>
            <person name="Cuomo C."/>
            <person name="Shea T."/>
            <person name="Young S.K."/>
            <person name="Zeng Q."/>
            <person name="Koehrsen M."/>
            <person name="Haas B."/>
            <person name="Borodovsky M."/>
            <person name="Guigo R."/>
            <person name="Alvarado L."/>
            <person name="Berlin A."/>
            <person name="Bochicchio J."/>
            <person name="Borenstein D."/>
            <person name="Chapman S."/>
            <person name="Chen Z."/>
            <person name="Freedman E."/>
            <person name="Gellesch M."/>
            <person name="Goldberg J."/>
            <person name="Griggs A."/>
            <person name="Gujja S."/>
            <person name="Heilman E."/>
            <person name="Heiman D."/>
            <person name="Hepburn T."/>
            <person name="Howarth C."/>
            <person name="Jen D."/>
            <person name="Larson L."/>
            <person name="Mehta T."/>
            <person name="Park D."/>
            <person name="Pearson M."/>
            <person name="Roberts A."/>
            <person name="Saif S."/>
            <person name="Shenoy N."/>
            <person name="Sisk P."/>
            <person name="Stolte C."/>
            <person name="Sykes S."/>
            <person name="Thomson T."/>
            <person name="Walk T."/>
            <person name="White J."/>
            <person name="Yandava C."/>
            <person name="Burger G."/>
            <person name="Gray M.W."/>
            <person name="Holland P.W.H."/>
            <person name="King N."/>
            <person name="Lang F.B.F."/>
            <person name="Roger A.J."/>
            <person name="Ruiz-Trillo I."/>
            <person name="Lander E."/>
            <person name="Nusbaum C."/>
        </authorList>
    </citation>
    <scope>NUCLEOTIDE SEQUENCE [LARGE SCALE GENOMIC DNA]</scope>
    <source>
        <strain evidence="5 6">ATCC 50062</strain>
    </source>
</reference>
<comment type="similarity">
    <text evidence="1 2">Belongs to the pirin family.</text>
</comment>
<feature type="domain" description="Quercetin 2,3-dioxygenase C-terminal cupin" evidence="4">
    <location>
        <begin position="160"/>
        <end position="252"/>
    </location>
</feature>
<gene>
    <name evidence="5" type="ORF">AMSG_01399</name>
</gene>
<accession>A0A0L0DQI9</accession>
<evidence type="ECO:0000259" key="3">
    <source>
        <dbReference type="Pfam" id="PF02678"/>
    </source>
</evidence>
<dbReference type="EMBL" id="GL349437">
    <property type="protein sequence ID" value="KNC53688.1"/>
    <property type="molecule type" value="Genomic_DNA"/>
</dbReference>
<dbReference type="InterPro" id="IPR003829">
    <property type="entry name" value="Pirin_N_dom"/>
</dbReference>
<evidence type="ECO:0000259" key="4">
    <source>
        <dbReference type="Pfam" id="PF17954"/>
    </source>
</evidence>
<protein>
    <submittedName>
        <fullName evidence="5">Pirin domain-containing protein</fullName>
    </submittedName>
</protein>
<dbReference type="OMA" id="NLRVWND"/>
<dbReference type="STRING" id="461836.A0A0L0DQI9"/>
<dbReference type="Pfam" id="PF02678">
    <property type="entry name" value="Pirin"/>
    <property type="match status" value="1"/>
</dbReference>
<feature type="domain" description="Pirin N-terminal" evidence="3">
    <location>
        <begin position="20"/>
        <end position="123"/>
    </location>
</feature>
<dbReference type="InterPro" id="IPR012093">
    <property type="entry name" value="Pirin"/>
</dbReference>
<dbReference type="InterPro" id="IPR011051">
    <property type="entry name" value="RmlC_Cupin_sf"/>
</dbReference>
<evidence type="ECO:0000313" key="6">
    <source>
        <dbReference type="Proteomes" id="UP000054408"/>
    </source>
</evidence>
<dbReference type="CDD" id="cd02910">
    <property type="entry name" value="cupin_Yhhw_N"/>
    <property type="match status" value="1"/>
</dbReference>
<organism evidence="5 6">
    <name type="scientific">Thecamonas trahens ATCC 50062</name>
    <dbReference type="NCBI Taxonomy" id="461836"/>
    <lineage>
        <taxon>Eukaryota</taxon>
        <taxon>Apusozoa</taxon>
        <taxon>Apusomonadida</taxon>
        <taxon>Apusomonadidae</taxon>
        <taxon>Thecamonas</taxon>
    </lineage>
</organism>
<proteinExistence type="inferred from homology"/>
<dbReference type="PANTHER" id="PTHR43212:SF3">
    <property type="entry name" value="QUERCETIN 2,3-DIOXYGENASE"/>
    <property type="match status" value="1"/>
</dbReference>
<evidence type="ECO:0000256" key="2">
    <source>
        <dbReference type="RuleBase" id="RU003457"/>
    </source>
</evidence>
<dbReference type="Proteomes" id="UP000054408">
    <property type="component" value="Unassembled WGS sequence"/>
</dbReference>
<dbReference type="PANTHER" id="PTHR43212">
    <property type="entry name" value="QUERCETIN 2,3-DIOXYGENASE"/>
    <property type="match status" value="1"/>
</dbReference>
<dbReference type="InterPro" id="IPR014710">
    <property type="entry name" value="RmlC-like_jellyroll"/>
</dbReference>
<dbReference type="InterPro" id="IPR041602">
    <property type="entry name" value="Quercetinase_C"/>
</dbReference>
<dbReference type="Gene3D" id="2.60.120.10">
    <property type="entry name" value="Jelly Rolls"/>
    <property type="match status" value="2"/>
</dbReference>
<dbReference type="GeneID" id="25561149"/>
<dbReference type="AlphaFoldDB" id="A0A0L0DQI9"/>
<keyword evidence="6" id="KW-1185">Reference proteome</keyword>
<dbReference type="OrthoDB" id="198735at2759"/>
<dbReference type="RefSeq" id="XP_013762002.1">
    <property type="nucleotide sequence ID" value="XM_013906548.1"/>
</dbReference>
<sequence length="257" mass="28032">MAARSLGSVIRASSLHVSTPTHWLTSRFHFAFADWWDGPQQYGVLRVVNDDIVEARSGFPPHPHRDMEIFSYVVDGELSHKDSMGSEETLGRGAVQYMSAGRGVRHSEMNNGEVPTRFLQIWVRPAERSVEPQYGSVAFAEADRAGKLLHAINGAVNTTPGGHDKTITLGQDVNVYISQLGAAGDESVAFKLDSERQLYLVCIEGALRIDGGADGSVELGERDAFKLRGEHQLQFTSTGDAAADAHFLFLEMAASDD</sequence>
<dbReference type="SUPFAM" id="SSF51182">
    <property type="entry name" value="RmlC-like cupins"/>
    <property type="match status" value="1"/>
</dbReference>
<evidence type="ECO:0000256" key="1">
    <source>
        <dbReference type="ARBA" id="ARBA00008416"/>
    </source>
</evidence>
<dbReference type="eggNOG" id="ENOG502RXW4">
    <property type="taxonomic scope" value="Eukaryota"/>
</dbReference>
<name>A0A0L0DQI9_THETB</name>
<dbReference type="Pfam" id="PF17954">
    <property type="entry name" value="Pirin_C_2"/>
    <property type="match status" value="1"/>
</dbReference>
<evidence type="ECO:0000313" key="5">
    <source>
        <dbReference type="EMBL" id="KNC53688.1"/>
    </source>
</evidence>